<comment type="subcellular location">
    <subcellularLocation>
        <location evidence="1">Membrane</location>
        <topology evidence="1">Multi-pass membrane protein</topology>
    </subcellularLocation>
</comment>
<keyword evidence="4 5" id="KW-0472">Membrane</keyword>
<feature type="transmembrane region" description="Helical" evidence="5">
    <location>
        <begin position="69"/>
        <end position="88"/>
    </location>
</feature>
<feature type="transmembrane region" description="Helical" evidence="5">
    <location>
        <begin position="173"/>
        <end position="191"/>
    </location>
</feature>
<gene>
    <name evidence="6" type="ORF">P3F81_00575</name>
</gene>
<feature type="transmembrane region" description="Helical" evidence="5">
    <location>
        <begin position="292"/>
        <end position="312"/>
    </location>
</feature>
<dbReference type="Pfam" id="PF00146">
    <property type="entry name" value="NADHdh"/>
    <property type="match status" value="1"/>
</dbReference>
<feature type="transmembrane region" description="Helical" evidence="5">
    <location>
        <begin position="95"/>
        <end position="113"/>
    </location>
</feature>
<feature type="transmembrane region" description="Helical" evidence="5">
    <location>
        <begin position="258"/>
        <end position="280"/>
    </location>
</feature>
<dbReference type="InterPro" id="IPR052561">
    <property type="entry name" value="ComplexI_Subunit1"/>
</dbReference>
<evidence type="ECO:0000256" key="4">
    <source>
        <dbReference type="ARBA" id="ARBA00023136"/>
    </source>
</evidence>
<keyword evidence="6" id="KW-0560">Oxidoreductase</keyword>
<keyword evidence="2 5" id="KW-0812">Transmembrane</keyword>
<evidence type="ECO:0000256" key="2">
    <source>
        <dbReference type="ARBA" id="ARBA00022692"/>
    </source>
</evidence>
<dbReference type="InterPro" id="IPR001694">
    <property type="entry name" value="NADH_UbQ_OxRdtase_su1/FPO"/>
</dbReference>
<accession>A0A9Y2AJ68</accession>
<dbReference type="GO" id="GO:0050136">
    <property type="term" value="F:NADH dehydrogenase (quinone) (non-electrogenic) activity"/>
    <property type="evidence" value="ECO:0007669"/>
    <property type="project" value="UniProtKB-EC"/>
</dbReference>
<dbReference type="GO" id="GO:0005886">
    <property type="term" value="C:plasma membrane"/>
    <property type="evidence" value="ECO:0007669"/>
    <property type="project" value="TreeGrafter"/>
</dbReference>
<dbReference type="RefSeq" id="WP_147667361.1">
    <property type="nucleotide sequence ID" value="NZ_CP120678.1"/>
</dbReference>
<dbReference type="AlphaFoldDB" id="A0A9Y2AJ68"/>
<dbReference type="EC" id="1.6.5.9" evidence="6"/>
<reference evidence="6" key="1">
    <citation type="submission" date="2023-03" db="EMBL/GenBank/DDBJ databases">
        <title>Selenobaculum gbiensis gen. nov. sp. nov., a new bacterium isolated from the gut microbiota of IBD patient.</title>
        <authorList>
            <person name="Yeo S."/>
            <person name="Park H."/>
            <person name="Huh C.S."/>
        </authorList>
    </citation>
    <scope>NUCLEOTIDE SEQUENCE</scope>
    <source>
        <strain evidence="6">ICN-92133</strain>
    </source>
</reference>
<dbReference type="PANTHER" id="PTHR43359:SF1">
    <property type="entry name" value="FORMATE HYDROGENLYASE SUBUNIT 4-RELATED"/>
    <property type="match status" value="1"/>
</dbReference>
<protein>
    <submittedName>
        <fullName evidence="6">NADH-quinone oxidoreductase subunit H</fullName>
        <ecNumber evidence="6">1.6.5.9</ecNumber>
    </submittedName>
</protein>
<evidence type="ECO:0000256" key="3">
    <source>
        <dbReference type="ARBA" id="ARBA00022989"/>
    </source>
</evidence>
<feature type="transmembrane region" description="Helical" evidence="5">
    <location>
        <begin position="133"/>
        <end position="152"/>
    </location>
</feature>
<evidence type="ECO:0000313" key="6">
    <source>
        <dbReference type="EMBL" id="WIW70852.1"/>
    </source>
</evidence>
<organism evidence="6 7">
    <name type="scientific">Selenobaculum gibii</name>
    <dbReference type="NCBI Taxonomy" id="3054208"/>
    <lineage>
        <taxon>Bacteria</taxon>
        <taxon>Bacillati</taxon>
        <taxon>Bacillota</taxon>
        <taxon>Negativicutes</taxon>
        <taxon>Selenomonadales</taxon>
        <taxon>Selenomonadaceae</taxon>
        <taxon>Selenobaculum</taxon>
    </lineage>
</organism>
<evidence type="ECO:0000256" key="1">
    <source>
        <dbReference type="ARBA" id="ARBA00004141"/>
    </source>
</evidence>
<evidence type="ECO:0000256" key="5">
    <source>
        <dbReference type="SAM" id="Phobius"/>
    </source>
</evidence>
<dbReference type="EMBL" id="CP120678">
    <property type="protein sequence ID" value="WIW70852.1"/>
    <property type="molecule type" value="Genomic_DNA"/>
</dbReference>
<dbReference type="Proteomes" id="UP001243623">
    <property type="component" value="Chromosome"/>
</dbReference>
<name>A0A9Y2AJ68_9FIRM</name>
<keyword evidence="7" id="KW-1185">Reference proteome</keyword>
<keyword evidence="3 5" id="KW-1133">Transmembrane helix</keyword>
<proteinExistence type="predicted"/>
<evidence type="ECO:0000313" key="7">
    <source>
        <dbReference type="Proteomes" id="UP001243623"/>
    </source>
</evidence>
<feature type="transmembrane region" description="Helical" evidence="5">
    <location>
        <begin position="225"/>
        <end position="246"/>
    </location>
</feature>
<sequence>MIEKICVIILQMLLVLFLAPLVQGIIKKTKARLQNRVGADIVQPYRDIFKYLRKDAVIAKDSSWLTRGTPYICLGVLLIVSLIIPTVFIKAPLGMIGDVIVIVYLFAVVRFFIALTGLDSGSAFGGMGASREMVMSAITEPALLLSVIAVLINVGTTNVSEIVACLNDQSLDFFDYGHWLSCVAFLIVVIAETGRIPYDNPDTHLELTMLHEAMMLEYSGRYLGLMHWAVMVKQTLLFTMFINLFVPWGISIEYTLSSILIGLFFYIVKVIVVGILLAAIETAYAKVRLFMIPKLLVSSMALSILAIVVQIAR</sequence>
<dbReference type="KEGG" id="sgbi:P3F81_00575"/>
<dbReference type="PANTHER" id="PTHR43359">
    <property type="entry name" value="FORMATE HYDROGENLYASE SUBUNIT 4"/>
    <property type="match status" value="1"/>
</dbReference>